<organism evidence="2 3">
    <name type="scientific">Candidatus Woykebacteria bacterium RIFCSPHIGHO2_12_FULL_45_10</name>
    <dbReference type="NCBI Taxonomy" id="1802603"/>
    <lineage>
        <taxon>Bacteria</taxon>
        <taxon>Candidatus Woykeibacteriota</taxon>
    </lineage>
</organism>
<accession>A0A1G1WRT1</accession>
<gene>
    <name evidence="2" type="ORF">A3F35_01780</name>
</gene>
<dbReference type="InterPro" id="IPR038763">
    <property type="entry name" value="DHH_sf"/>
</dbReference>
<dbReference type="Proteomes" id="UP000178068">
    <property type="component" value="Unassembled WGS sequence"/>
</dbReference>
<evidence type="ECO:0008006" key="4">
    <source>
        <dbReference type="Google" id="ProtNLM"/>
    </source>
</evidence>
<sequence>MKINIAGNQIVQMLKSSEKTLVLLHPRPNVDALMAALALNVVIEALGKKSDVVCFGSLPSQIGDIQEAEKIKNRLDPTDLVIGFNWAQSQIEKVSYSVEGEKFNLIITPSGKRLDPTQVEYSYRGANYNLVVSLGIAGPAELPTNLFDQSIFRNLPTVNIDNQTSNTNFGKVNLVDTTSDSLSGLVVEILKEAGTNVSSQVAEYLMKGLRGATENFEIVKNPLTFEQAAFCAKMKTAEQIARKNNIGKEKSDEWLAPKTMPSSKMS</sequence>
<feature type="region of interest" description="Disordered" evidence="1">
    <location>
        <begin position="247"/>
        <end position="266"/>
    </location>
</feature>
<dbReference type="EMBL" id="MHCZ01000003">
    <property type="protein sequence ID" value="OGY30433.1"/>
    <property type="molecule type" value="Genomic_DNA"/>
</dbReference>
<dbReference type="AlphaFoldDB" id="A0A1G1WRT1"/>
<reference evidence="2 3" key="1">
    <citation type="journal article" date="2016" name="Nat. Commun.">
        <title>Thousands of microbial genomes shed light on interconnected biogeochemical processes in an aquifer system.</title>
        <authorList>
            <person name="Anantharaman K."/>
            <person name="Brown C.T."/>
            <person name="Hug L.A."/>
            <person name="Sharon I."/>
            <person name="Castelle C.J."/>
            <person name="Probst A.J."/>
            <person name="Thomas B.C."/>
            <person name="Singh A."/>
            <person name="Wilkins M.J."/>
            <person name="Karaoz U."/>
            <person name="Brodie E.L."/>
            <person name="Williams K.H."/>
            <person name="Hubbard S.S."/>
            <person name="Banfield J.F."/>
        </authorList>
    </citation>
    <scope>NUCLEOTIDE SEQUENCE [LARGE SCALE GENOMIC DNA]</scope>
</reference>
<name>A0A1G1WRT1_9BACT</name>
<dbReference type="PANTHER" id="PTHR47618">
    <property type="entry name" value="BIFUNCTIONAL OLIGORIBONUCLEASE AND PAP PHOSPHATASE NRNA"/>
    <property type="match status" value="1"/>
</dbReference>
<proteinExistence type="predicted"/>
<dbReference type="SUPFAM" id="SSF64182">
    <property type="entry name" value="DHH phosphoesterases"/>
    <property type="match status" value="1"/>
</dbReference>
<evidence type="ECO:0000313" key="2">
    <source>
        <dbReference type="EMBL" id="OGY30433.1"/>
    </source>
</evidence>
<dbReference type="Gene3D" id="3.90.1640.10">
    <property type="entry name" value="inorganic pyrophosphatase (n-terminal core)"/>
    <property type="match status" value="1"/>
</dbReference>
<protein>
    <recommendedName>
        <fullName evidence="4">DDH domain-containing protein</fullName>
    </recommendedName>
</protein>
<dbReference type="PANTHER" id="PTHR47618:SF1">
    <property type="entry name" value="BIFUNCTIONAL OLIGORIBONUCLEASE AND PAP PHOSPHATASE NRNA"/>
    <property type="match status" value="1"/>
</dbReference>
<comment type="caution">
    <text evidence="2">The sequence shown here is derived from an EMBL/GenBank/DDBJ whole genome shotgun (WGS) entry which is preliminary data.</text>
</comment>
<dbReference type="InterPro" id="IPR051319">
    <property type="entry name" value="Oligoribo/pAp-PDE_c-di-AMP_PDE"/>
</dbReference>
<dbReference type="STRING" id="1802603.A3F35_01780"/>
<evidence type="ECO:0000256" key="1">
    <source>
        <dbReference type="SAM" id="MobiDB-lite"/>
    </source>
</evidence>
<evidence type="ECO:0000313" key="3">
    <source>
        <dbReference type="Proteomes" id="UP000178068"/>
    </source>
</evidence>